<dbReference type="PANTHER" id="PTHR35807">
    <property type="entry name" value="TRANSCRIPTIONAL REGULATOR REDD-RELATED"/>
    <property type="match status" value="1"/>
</dbReference>
<dbReference type="RefSeq" id="WP_006594437.1">
    <property type="nucleotide sequence ID" value="NZ_BAHD01000087.1"/>
</dbReference>
<gene>
    <name evidence="2" type="ORF">KILIM_087_00100</name>
</gene>
<name>K6WF44_9MICO</name>
<dbReference type="InterPro" id="IPR036388">
    <property type="entry name" value="WH-like_DNA-bd_sf"/>
</dbReference>
<feature type="domain" description="Bacterial transcriptional activator" evidence="1">
    <location>
        <begin position="101"/>
        <end position="242"/>
    </location>
</feature>
<dbReference type="InterPro" id="IPR011990">
    <property type="entry name" value="TPR-like_helical_dom_sf"/>
</dbReference>
<dbReference type="STRING" id="1184609.KILIM_087_00100"/>
<accession>K6WF44</accession>
<dbReference type="InterPro" id="IPR051677">
    <property type="entry name" value="AfsR-DnrI-RedD_regulator"/>
</dbReference>
<dbReference type="SMART" id="SM01043">
    <property type="entry name" value="BTAD"/>
    <property type="match status" value="1"/>
</dbReference>
<dbReference type="Gene3D" id="1.25.40.10">
    <property type="entry name" value="Tetratricopeptide repeat domain"/>
    <property type="match status" value="1"/>
</dbReference>
<evidence type="ECO:0000259" key="1">
    <source>
        <dbReference type="SMART" id="SM01043"/>
    </source>
</evidence>
<dbReference type="SUPFAM" id="SSF48452">
    <property type="entry name" value="TPR-like"/>
    <property type="match status" value="1"/>
</dbReference>
<dbReference type="eggNOG" id="COG3629">
    <property type="taxonomic scope" value="Bacteria"/>
</dbReference>
<proteinExistence type="predicted"/>
<evidence type="ECO:0000313" key="2">
    <source>
        <dbReference type="EMBL" id="GAB97905.1"/>
    </source>
</evidence>
<protein>
    <recommendedName>
        <fullName evidence="1">Bacterial transcriptional activator domain-containing protein</fullName>
    </recommendedName>
</protein>
<dbReference type="AlphaFoldDB" id="K6WF44"/>
<dbReference type="EMBL" id="BAHD01000087">
    <property type="protein sequence ID" value="GAB97905.1"/>
    <property type="molecule type" value="Genomic_DNA"/>
</dbReference>
<sequence>MTTPSVLNSSGPALQLNLIMDFEVRCDGEPVPIAPASQRLVCFLAFQPRPVRRTYVSGTLWYDADDRHASSSLRSALWRLQPMELVCVSNTHLWLNPCVQVDLRRVIDRAEGVLRSEPDAETVFRVAQELIEVGNDILAGWYEDWVIVERERFRQVRLHAMDRIGELLIQQGRWYDALQVALAAISTEPLRESAHRLLVKIHLQEGNIAEAIHQYRSYAELLRRELNGRPSAAIRELLAPFVVIPAPAGAVR</sequence>
<keyword evidence="3" id="KW-1185">Reference proteome</keyword>
<organism evidence="2 3">
    <name type="scientific">Kineosphaera limosa NBRC 100340</name>
    <dbReference type="NCBI Taxonomy" id="1184609"/>
    <lineage>
        <taxon>Bacteria</taxon>
        <taxon>Bacillati</taxon>
        <taxon>Actinomycetota</taxon>
        <taxon>Actinomycetes</taxon>
        <taxon>Micrococcales</taxon>
        <taxon>Dermatophilaceae</taxon>
        <taxon>Kineosphaera</taxon>
    </lineage>
</organism>
<dbReference type="Gene3D" id="1.10.10.10">
    <property type="entry name" value="Winged helix-like DNA-binding domain superfamily/Winged helix DNA-binding domain"/>
    <property type="match status" value="1"/>
</dbReference>
<dbReference type="InterPro" id="IPR005158">
    <property type="entry name" value="BTAD"/>
</dbReference>
<dbReference type="Pfam" id="PF03704">
    <property type="entry name" value="BTAD"/>
    <property type="match status" value="1"/>
</dbReference>
<dbReference type="OrthoDB" id="5509004at2"/>
<reference evidence="2 3" key="1">
    <citation type="submission" date="2012-08" db="EMBL/GenBank/DDBJ databases">
        <title>Whole genome shotgun sequence of Kineosphaera limosa NBRC 100340.</title>
        <authorList>
            <person name="Yoshida I."/>
            <person name="Isaki S."/>
            <person name="Hosoyama A."/>
            <person name="Tsuchikane K."/>
            <person name="Katsumata H."/>
            <person name="Ando Y."/>
            <person name="Ohji S."/>
            <person name="Hamada M."/>
            <person name="Tamura T."/>
            <person name="Yamazoe A."/>
            <person name="Yamazaki S."/>
            <person name="Fujita N."/>
        </authorList>
    </citation>
    <scope>NUCLEOTIDE SEQUENCE [LARGE SCALE GENOMIC DNA]</scope>
    <source>
        <strain evidence="2 3">NBRC 100340</strain>
    </source>
</reference>
<dbReference type="Proteomes" id="UP000008366">
    <property type="component" value="Unassembled WGS sequence"/>
</dbReference>
<comment type="caution">
    <text evidence="2">The sequence shown here is derived from an EMBL/GenBank/DDBJ whole genome shotgun (WGS) entry which is preliminary data.</text>
</comment>
<evidence type="ECO:0000313" key="3">
    <source>
        <dbReference type="Proteomes" id="UP000008366"/>
    </source>
</evidence>